<feature type="domain" description="HTH luxR-type" evidence="3">
    <location>
        <begin position="93"/>
        <end position="145"/>
    </location>
</feature>
<evidence type="ECO:0000259" key="3">
    <source>
        <dbReference type="SMART" id="SM00421"/>
    </source>
</evidence>
<keyword evidence="1" id="KW-0805">Transcription regulation</keyword>
<dbReference type="InterPro" id="IPR036388">
    <property type="entry name" value="WH-like_DNA-bd_sf"/>
</dbReference>
<evidence type="ECO:0000256" key="1">
    <source>
        <dbReference type="ARBA" id="ARBA00023015"/>
    </source>
</evidence>
<dbReference type="SMART" id="SM00421">
    <property type="entry name" value="HTH_LUXR"/>
    <property type="match status" value="1"/>
</dbReference>
<gene>
    <name evidence="4" type="ORF">FD09_GL000689</name>
</gene>
<dbReference type="PRINTS" id="PR00038">
    <property type="entry name" value="HTHLUXR"/>
</dbReference>
<accession>A0A0R1MUS7</accession>
<keyword evidence="5" id="KW-1185">Reference proteome</keyword>
<dbReference type="Proteomes" id="UP000051330">
    <property type="component" value="Unassembled WGS sequence"/>
</dbReference>
<name>A0A0R1MUS7_9LACO</name>
<dbReference type="InterPro" id="IPR000792">
    <property type="entry name" value="Tscrpt_reg_LuxR_C"/>
</dbReference>
<dbReference type="AlphaFoldDB" id="A0A0R1MUS7"/>
<proteinExistence type="predicted"/>
<dbReference type="InterPro" id="IPR018656">
    <property type="entry name" value="DUF2087"/>
</dbReference>
<dbReference type="PATRIC" id="fig|1423792.3.peg.704"/>
<dbReference type="Pfam" id="PF09860">
    <property type="entry name" value="DUF2087"/>
    <property type="match status" value="1"/>
</dbReference>
<keyword evidence="2" id="KW-0804">Transcription</keyword>
<dbReference type="STRING" id="1423792.FD09_GL000689"/>
<dbReference type="GO" id="GO:0003677">
    <property type="term" value="F:DNA binding"/>
    <property type="evidence" value="ECO:0007669"/>
    <property type="project" value="InterPro"/>
</dbReference>
<comment type="caution">
    <text evidence="4">The sequence shown here is derived from an EMBL/GenBank/DDBJ whole genome shotgun (WGS) entry which is preliminary data.</text>
</comment>
<organism evidence="4 5">
    <name type="scientific">Schleiferilactobacillus perolens DSM 12744</name>
    <dbReference type="NCBI Taxonomy" id="1423792"/>
    <lineage>
        <taxon>Bacteria</taxon>
        <taxon>Bacillati</taxon>
        <taxon>Bacillota</taxon>
        <taxon>Bacilli</taxon>
        <taxon>Lactobacillales</taxon>
        <taxon>Lactobacillaceae</taxon>
        <taxon>Schleiferilactobacillus</taxon>
    </lineage>
</organism>
<protein>
    <submittedName>
        <fullName evidence="4">Transcriptional regulator luxr family protein</fullName>
    </submittedName>
</protein>
<sequence>MQEKIVLSFKQNGKTLEGQTMDNHTVYTMKDYQQGYTQIGEVLHCLYCDQTYRIGVVYPQDQDLLTAPLAMQAHLARVHQGALAALFAQGRESLGLAQAQFDILQLQAKGLTDTVIAQRMGISTSTVRNHRFKLREKERQATRFLAVLNNMHAGQKETLLPHPGATQLDERYDITPKEQQQILKNLMDEKGWISTWPSKEKRKLVLLAKLSEDFAPQKNYSEQAVNEILQQHVADYVTVRRYLIEYGFLQRTRDGRTYWV</sequence>
<dbReference type="Gene3D" id="1.10.10.10">
    <property type="entry name" value="Winged helix-like DNA-binding domain superfamily/Winged helix DNA-binding domain"/>
    <property type="match status" value="1"/>
</dbReference>
<dbReference type="EMBL" id="AZEC01000012">
    <property type="protein sequence ID" value="KRL11321.1"/>
    <property type="molecule type" value="Genomic_DNA"/>
</dbReference>
<dbReference type="SUPFAM" id="SSF46894">
    <property type="entry name" value="C-terminal effector domain of the bipartite response regulators"/>
    <property type="match status" value="1"/>
</dbReference>
<dbReference type="InterPro" id="IPR016032">
    <property type="entry name" value="Sig_transdc_resp-reg_C-effctor"/>
</dbReference>
<dbReference type="GO" id="GO:0006355">
    <property type="term" value="P:regulation of DNA-templated transcription"/>
    <property type="evidence" value="ECO:0007669"/>
    <property type="project" value="InterPro"/>
</dbReference>
<evidence type="ECO:0000313" key="4">
    <source>
        <dbReference type="EMBL" id="KRL11321.1"/>
    </source>
</evidence>
<evidence type="ECO:0000313" key="5">
    <source>
        <dbReference type="Proteomes" id="UP000051330"/>
    </source>
</evidence>
<evidence type="ECO:0000256" key="2">
    <source>
        <dbReference type="ARBA" id="ARBA00023163"/>
    </source>
</evidence>
<reference evidence="4 5" key="1">
    <citation type="journal article" date="2015" name="Genome Announc.">
        <title>Expanding the biotechnology potential of lactobacilli through comparative genomics of 213 strains and associated genera.</title>
        <authorList>
            <person name="Sun Z."/>
            <person name="Harris H.M."/>
            <person name="McCann A."/>
            <person name="Guo C."/>
            <person name="Argimon S."/>
            <person name="Zhang W."/>
            <person name="Yang X."/>
            <person name="Jeffery I.B."/>
            <person name="Cooney J.C."/>
            <person name="Kagawa T.F."/>
            <person name="Liu W."/>
            <person name="Song Y."/>
            <person name="Salvetti E."/>
            <person name="Wrobel A."/>
            <person name="Rasinkangas P."/>
            <person name="Parkhill J."/>
            <person name="Rea M.C."/>
            <person name="O'Sullivan O."/>
            <person name="Ritari J."/>
            <person name="Douillard F.P."/>
            <person name="Paul Ross R."/>
            <person name="Yang R."/>
            <person name="Briner A.E."/>
            <person name="Felis G.E."/>
            <person name="de Vos W.M."/>
            <person name="Barrangou R."/>
            <person name="Klaenhammer T.R."/>
            <person name="Caufield P.W."/>
            <person name="Cui Y."/>
            <person name="Zhang H."/>
            <person name="O'Toole P.W."/>
        </authorList>
    </citation>
    <scope>NUCLEOTIDE SEQUENCE [LARGE SCALE GENOMIC DNA]</scope>
    <source>
        <strain evidence="4 5">DSM 12744</strain>
    </source>
</reference>
<dbReference type="Pfam" id="PF00196">
    <property type="entry name" value="GerE"/>
    <property type="match status" value="1"/>
</dbReference>